<dbReference type="GO" id="GO:0006623">
    <property type="term" value="P:protein targeting to vacuole"/>
    <property type="evidence" value="ECO:0007669"/>
    <property type="project" value="TreeGrafter"/>
</dbReference>
<dbReference type="InterPro" id="IPR013083">
    <property type="entry name" value="Znf_RING/FYVE/PHD"/>
</dbReference>
<evidence type="ECO:0000256" key="2">
    <source>
        <dbReference type="ARBA" id="ARBA00004125"/>
    </source>
</evidence>
<organism evidence="16 17">
    <name type="scientific">Rasamsonia emersonii (strain ATCC 16479 / CBS 393.64 / IMI 116815)</name>
    <dbReference type="NCBI Taxonomy" id="1408163"/>
    <lineage>
        <taxon>Eukaryota</taxon>
        <taxon>Fungi</taxon>
        <taxon>Dikarya</taxon>
        <taxon>Ascomycota</taxon>
        <taxon>Pezizomycotina</taxon>
        <taxon>Eurotiomycetes</taxon>
        <taxon>Eurotiomycetidae</taxon>
        <taxon>Eurotiales</taxon>
        <taxon>Trichocomaceae</taxon>
        <taxon>Rasamsonia</taxon>
    </lineage>
</organism>
<dbReference type="InterPro" id="IPR000306">
    <property type="entry name" value="Znf_FYVE"/>
</dbReference>
<dbReference type="InterPro" id="IPR017455">
    <property type="entry name" value="Znf_FYVE-rel"/>
</dbReference>
<comment type="function">
    <text evidence="1">Component of the ESCRT-0 complex which is the sorting receptor for ubiquitinated cargo proteins at the multivesicular body (MVB) and recruits ESCRT-I to the MVB outer membrane.</text>
</comment>
<dbReference type="GO" id="GO:0032266">
    <property type="term" value="F:phosphatidylinositol-3-phosphate binding"/>
    <property type="evidence" value="ECO:0007669"/>
    <property type="project" value="TreeGrafter"/>
</dbReference>
<dbReference type="Pfam" id="PF02809">
    <property type="entry name" value="UIM"/>
    <property type="match status" value="2"/>
</dbReference>
<feature type="compositionally biased region" description="Acidic residues" evidence="13">
    <location>
        <begin position="1169"/>
        <end position="1179"/>
    </location>
</feature>
<dbReference type="Gene3D" id="3.30.40.10">
    <property type="entry name" value="Zinc/RING finger domain, C3HC4 (zinc finger)"/>
    <property type="match status" value="1"/>
</dbReference>
<evidence type="ECO:0000256" key="1">
    <source>
        <dbReference type="ARBA" id="ARBA00003067"/>
    </source>
</evidence>
<dbReference type="InterPro" id="IPR011011">
    <property type="entry name" value="Znf_FYVE_PHD"/>
</dbReference>
<feature type="region of interest" description="Disordered" evidence="13">
    <location>
        <begin position="384"/>
        <end position="418"/>
    </location>
</feature>
<dbReference type="Gene3D" id="6.10.140.100">
    <property type="match status" value="1"/>
</dbReference>
<accession>A0A0F4YMS9</accession>
<dbReference type="GO" id="GO:0043130">
    <property type="term" value="F:ubiquitin binding"/>
    <property type="evidence" value="ECO:0007669"/>
    <property type="project" value="InterPro"/>
</dbReference>
<feature type="compositionally biased region" description="Pro residues" evidence="13">
    <location>
        <begin position="1397"/>
        <end position="1406"/>
    </location>
</feature>
<gene>
    <name evidence="16" type="ORF">T310_6422</name>
</gene>
<proteinExistence type="inferred from homology"/>
<feature type="compositionally biased region" description="Polar residues" evidence="13">
    <location>
        <begin position="1411"/>
        <end position="1439"/>
    </location>
</feature>
<protein>
    <recommendedName>
        <fullName evidence="5">Vacuolar protein sorting-associated protein 27</fullName>
    </recommendedName>
</protein>
<dbReference type="OrthoDB" id="957735at2759"/>
<reference evidence="16 17" key="1">
    <citation type="submission" date="2015-04" db="EMBL/GenBank/DDBJ databases">
        <authorList>
            <person name="Heijne W.H."/>
            <person name="Fedorova N.D."/>
            <person name="Nierman W.C."/>
            <person name="Vollebregt A.W."/>
            <person name="Zhao Z."/>
            <person name="Wu L."/>
            <person name="Kumar M."/>
            <person name="Stam H."/>
            <person name="van den Berg M.A."/>
            <person name="Pel H.J."/>
        </authorList>
    </citation>
    <scope>NUCLEOTIDE SEQUENCE [LARGE SCALE GENOMIC DNA]</scope>
    <source>
        <strain evidence="16 17">CBS 393.64</strain>
    </source>
</reference>
<dbReference type="SUPFAM" id="SSF57903">
    <property type="entry name" value="FYVE/PHD zinc finger"/>
    <property type="match status" value="1"/>
</dbReference>
<dbReference type="SMART" id="SM00726">
    <property type="entry name" value="UIM"/>
    <property type="match status" value="2"/>
</dbReference>
<dbReference type="InterPro" id="IPR008942">
    <property type="entry name" value="ENTH_VHS"/>
</dbReference>
<dbReference type="Pfam" id="PF01363">
    <property type="entry name" value="FYVE"/>
    <property type="match status" value="1"/>
</dbReference>
<feature type="domain" description="VHS" evidence="15">
    <location>
        <begin position="67"/>
        <end position="190"/>
    </location>
</feature>
<dbReference type="FunFam" id="1.20.5.1940:FF:000001">
    <property type="entry name" value="Vacuolar protein sorting-associated protein 27"/>
    <property type="match status" value="1"/>
</dbReference>
<dbReference type="InterPro" id="IPR002014">
    <property type="entry name" value="VHS_dom"/>
</dbReference>
<feature type="compositionally biased region" description="Polar residues" evidence="13">
    <location>
        <begin position="1327"/>
        <end position="1342"/>
    </location>
</feature>
<evidence type="ECO:0000256" key="7">
    <source>
        <dbReference type="ARBA" id="ARBA00022737"/>
    </source>
</evidence>
<evidence type="ECO:0000256" key="11">
    <source>
        <dbReference type="ARBA" id="ARBA00023136"/>
    </source>
</evidence>
<feature type="compositionally biased region" description="Polar residues" evidence="13">
    <location>
        <begin position="717"/>
        <end position="745"/>
    </location>
</feature>
<feature type="compositionally biased region" description="Basic and acidic residues" evidence="13">
    <location>
        <begin position="1237"/>
        <end position="1250"/>
    </location>
</feature>
<dbReference type="PROSITE" id="PS50179">
    <property type="entry name" value="VHS"/>
    <property type="match status" value="1"/>
</dbReference>
<dbReference type="CDD" id="cd15735">
    <property type="entry name" value="FYVE_spVPS27p_like"/>
    <property type="match status" value="1"/>
</dbReference>
<evidence type="ECO:0000256" key="5">
    <source>
        <dbReference type="ARBA" id="ARBA00017753"/>
    </source>
</evidence>
<evidence type="ECO:0000256" key="10">
    <source>
        <dbReference type="ARBA" id="ARBA00022833"/>
    </source>
</evidence>
<feature type="compositionally biased region" description="Polar residues" evidence="13">
    <location>
        <begin position="1219"/>
        <end position="1231"/>
    </location>
</feature>
<feature type="domain" description="FYVE-type" evidence="14">
    <location>
        <begin position="228"/>
        <end position="288"/>
    </location>
</feature>
<feature type="compositionally biased region" description="Polar residues" evidence="13">
    <location>
        <begin position="767"/>
        <end position="782"/>
    </location>
</feature>
<dbReference type="SMART" id="SM00288">
    <property type="entry name" value="VHS"/>
    <property type="match status" value="1"/>
</dbReference>
<evidence type="ECO:0000313" key="16">
    <source>
        <dbReference type="EMBL" id="KKA19592.1"/>
    </source>
</evidence>
<keyword evidence="6" id="KW-0479">Metal-binding</keyword>
<keyword evidence="11" id="KW-0472">Membrane</keyword>
<feature type="region of interest" description="Disordered" evidence="13">
    <location>
        <begin position="1512"/>
        <end position="1534"/>
    </location>
</feature>
<feature type="region of interest" description="Disordered" evidence="13">
    <location>
        <begin position="1083"/>
        <end position="1119"/>
    </location>
</feature>
<name>A0A0F4YMS9_RASE3</name>
<feature type="region of interest" description="Disordered" evidence="13">
    <location>
        <begin position="1027"/>
        <end position="1064"/>
    </location>
</feature>
<dbReference type="GeneID" id="25318724"/>
<dbReference type="STRING" id="1408163.A0A0F4YMS9"/>
<dbReference type="RefSeq" id="XP_013326204.1">
    <property type="nucleotide sequence ID" value="XM_013470750.1"/>
</dbReference>
<sequence length="1688" mass="184105">MPETLGRIWYVWRDDNQRPSSWRAGFLRPLRSMKKSSRQHRLPCKLRDAVSLSCGPLISDICLDTREDIALNLEISDLIRSKSVQPRDAMRSLKRRLESKNPNVQLATLKLTDTCVKNGGSHFLAEIASREFMDNLVSLLKSERVPLNNDVKQKMLELIQNWAMAAQGRTDLFYIGETYRKLQNEGFRFPPKTEIASSMLESSAVGCPRPSSWLPVSDMAISWQPPEWIDSDVCMRCRTPFTFTNRKHHCRNCGNVFDAQCSSKTLPLPHLGILQPVRVDDGCYAKLTSKTFTSSGLSERSAFKNHSITKSTTSMEPRGARADSSFDEDLRRALQMSLEEAQGKSSTGYTPQSKPEERAKPASTAEEEEDADLKAAIEASLRDMEEQKQKHTAALKNSTAADGASAGAPTAPALPKNPYELTPVEAENIHLFAALVERLQHQPPGTILREPQIQELYESIGALRPKLARSYGETMSKHDTLLDLHAKLSTVVRYYDRMLEERLSNAYSQHNLGPYSSAPPGRQTYDSYPPLSKNAPDGRSGAEAYYLSNTIPDQFNPPGPPQQPQPTGGSYGPGTSQAPLTSSGPYPSLNPSLGDSQTQPWTPPDLHALRSPPPSNAVSTATPYSGKPADSAGTTNLYPGQGQSSQEANQVTSPLQQDTETPYQQSPTLRRDSQYQQSGTPSTFVSQQHPASNTMQPPGSNPPQHAAYPPPDVGSGYQHSQEPPTPQHSKAPQTPQSYYLQRQPSQPVPPHSYAGAPQVNGSYPYVTGNTPGSAPPVSQYQEPTPPKPVGLRARTDRSAGFGTWSVYQDLSSKPNIIANPAGGVGRKQPPVSIRRRLYRTVLARSTGRPRPPKRDEQAASALTPLHFCFSRTPAFLDPVLFSPSPREPILSFSSLSLSPFLLRIPPCCSCLSRALVGCCSRPDAASADWVYRTRRHVVRQLTRTSLLVLHRQTLLRSLLQSLPSYGFQSDLRVPSRRATQRTLTTGSMVWLPAIREQYLVAGETACAGPTLCILPCYRLHAHLAQYDRRPRPSSPEGSRSQTHRAHVVGGAHRTHGRNPSFGKNLNKLQRLTSAHVLGEGTAAVTGARHHQRKKSAPVTPAGSPRGSHGRGGSTVSLGEHKANTSMRKNYSTPALARNTSAVLGKKALVTGRPQTAKPRVQKTVGFELGDSDSEEEWEDSTQSPESTRRGSVAPSKDSPENSTVLVDPLTFVKRPYPQVPQSRSLPESSVSALPPEPAEHEHSGDEEAHSAHSPQPDDQDQQQQPMRSTEHEDIASRLLRSSKAPPAMSSISAMATPAPVDTARRNASLTNLADAARHGPTTSSSTQQNTPGMTAQATSSSMEGGVSRFIIDKNDAHATSRTDSDPNTPSSFLPHYHPQTPPSPGRNNTSKKAKTTSPPPRPPGDGPPSRTQQKLWLQRNAALTTSPPDGSPALPSSSIDHSRAGARPYDGGRGAVNGSVRPGVSTHDSEAKHIRKAYEKTASELNVVRQFHSPTKNSFDRVDRIMAEMGRQAGGTEQNTSLAGKSVKSAPSLTNGQFLQSTADRRQNVVSGGNDDSPSGRSQLISKNRQSGSKHASRVYFQDQDDVVNINDTTEQMERLDIDDSHGQRSTLSTSADAATEQGGTGKDSASGYFATETAMLLRHFSLELPCFHGVNEYGTRQLLLLGIVSFIHSLLSKVKEKEKEKVL</sequence>
<dbReference type="GO" id="GO:0043328">
    <property type="term" value="P:protein transport to vacuole involved in ubiquitin-dependent protein catabolic process via the multivesicular body sorting pathway"/>
    <property type="evidence" value="ECO:0007669"/>
    <property type="project" value="TreeGrafter"/>
</dbReference>
<feature type="region of interest" description="Disordered" evidence="13">
    <location>
        <begin position="509"/>
        <end position="794"/>
    </location>
</feature>
<comment type="similarity">
    <text evidence="3">Belongs to the VPS27 family.</text>
</comment>
<dbReference type="GO" id="GO:0008270">
    <property type="term" value="F:zinc ion binding"/>
    <property type="evidence" value="ECO:0007669"/>
    <property type="project" value="UniProtKB-KW"/>
</dbReference>
<evidence type="ECO:0000256" key="3">
    <source>
        <dbReference type="ARBA" id="ARBA00008597"/>
    </source>
</evidence>
<feature type="region of interest" description="Disordered" evidence="13">
    <location>
        <begin position="1599"/>
        <end position="1630"/>
    </location>
</feature>
<comment type="subcellular location">
    <subcellularLocation>
        <location evidence="2">Endosome membrane</location>
        <topology evidence="2">Peripheral membrane protein</topology>
        <orientation evidence="2">Cytoplasmic side</orientation>
    </subcellularLocation>
</comment>
<keyword evidence="8" id="KW-0967">Endosome</keyword>
<dbReference type="Pfam" id="PF21356">
    <property type="entry name" value="Vps27_GAT-like"/>
    <property type="match status" value="1"/>
</dbReference>
<feature type="compositionally biased region" description="Polar residues" evidence="13">
    <location>
        <begin position="1608"/>
        <end position="1617"/>
    </location>
</feature>
<evidence type="ECO:0000259" key="14">
    <source>
        <dbReference type="PROSITE" id="PS50178"/>
    </source>
</evidence>
<dbReference type="Proteomes" id="UP000053958">
    <property type="component" value="Unassembled WGS sequence"/>
</dbReference>
<evidence type="ECO:0000256" key="8">
    <source>
        <dbReference type="ARBA" id="ARBA00022753"/>
    </source>
</evidence>
<dbReference type="PANTHER" id="PTHR47794:SF1">
    <property type="entry name" value="VACUOLAR PROTEIN SORTING-ASSOCIATED PROTEIN 27"/>
    <property type="match status" value="1"/>
</dbReference>
<dbReference type="CDD" id="cd16979">
    <property type="entry name" value="VHS_Vps27"/>
    <property type="match status" value="1"/>
</dbReference>
<evidence type="ECO:0000256" key="13">
    <source>
        <dbReference type="SAM" id="MobiDB-lite"/>
    </source>
</evidence>
<dbReference type="Gene3D" id="1.25.40.90">
    <property type="match status" value="1"/>
</dbReference>
<evidence type="ECO:0000259" key="15">
    <source>
        <dbReference type="PROSITE" id="PS50179"/>
    </source>
</evidence>
<dbReference type="SUPFAM" id="SSF48464">
    <property type="entry name" value="ENTH/VHS domain"/>
    <property type="match status" value="1"/>
</dbReference>
<dbReference type="InterPro" id="IPR049425">
    <property type="entry name" value="Vps27_GAT-like"/>
</dbReference>
<keyword evidence="10" id="KW-0862">Zinc</keyword>
<dbReference type="Pfam" id="PF00790">
    <property type="entry name" value="VHS"/>
    <property type="match status" value="1"/>
</dbReference>
<feature type="region of interest" description="Disordered" evidence="13">
    <location>
        <begin position="1148"/>
        <end position="1343"/>
    </location>
</feature>
<dbReference type="PROSITE" id="PS50330">
    <property type="entry name" value="UIM"/>
    <property type="match status" value="2"/>
</dbReference>
<feature type="compositionally biased region" description="Polar residues" evidence="13">
    <location>
        <begin position="343"/>
        <end position="353"/>
    </location>
</feature>
<feature type="region of interest" description="Disordered" evidence="13">
    <location>
        <begin position="338"/>
        <end position="371"/>
    </location>
</feature>
<comment type="caution">
    <text evidence="16">The sequence shown here is derived from an EMBL/GenBank/DDBJ whole genome shotgun (WGS) entry which is preliminary data.</text>
</comment>
<comment type="subunit">
    <text evidence="4">Component of the ESCRT-0 complex composed of HSE1 and VPS27.</text>
</comment>
<keyword evidence="7" id="KW-0677">Repeat</keyword>
<evidence type="ECO:0000313" key="17">
    <source>
        <dbReference type="Proteomes" id="UP000053958"/>
    </source>
</evidence>
<feature type="region of interest" description="Disordered" evidence="13">
    <location>
        <begin position="1358"/>
        <end position="1472"/>
    </location>
</feature>
<feature type="compositionally biased region" description="Low complexity" evidence="13">
    <location>
        <begin position="1281"/>
        <end position="1299"/>
    </location>
</feature>
<dbReference type="GO" id="GO:0033565">
    <property type="term" value="C:ESCRT-0 complex"/>
    <property type="evidence" value="ECO:0007669"/>
    <property type="project" value="TreeGrafter"/>
</dbReference>
<dbReference type="FunFam" id="1.25.40.90:FF:000031">
    <property type="entry name" value="Vacuolar protein sorting-associated protein 27"/>
    <property type="match status" value="1"/>
</dbReference>
<dbReference type="CDD" id="cd21385">
    <property type="entry name" value="GAT_Vps27"/>
    <property type="match status" value="1"/>
</dbReference>
<dbReference type="PANTHER" id="PTHR47794">
    <property type="entry name" value="VACUOLAR PROTEIN SORTING-ASSOCIATED PROTEIN 27"/>
    <property type="match status" value="1"/>
</dbReference>
<feature type="compositionally biased region" description="Low complexity" evidence="13">
    <location>
        <begin position="565"/>
        <end position="577"/>
    </location>
</feature>
<feature type="compositionally biased region" description="Polar residues" evidence="13">
    <location>
        <begin position="1515"/>
        <end position="1534"/>
    </location>
</feature>
<dbReference type="EMBL" id="LASV01000335">
    <property type="protein sequence ID" value="KKA19592.1"/>
    <property type="molecule type" value="Genomic_DNA"/>
</dbReference>
<feature type="compositionally biased region" description="Low complexity" evidence="13">
    <location>
        <begin position="398"/>
        <end position="413"/>
    </location>
</feature>
<evidence type="ECO:0000256" key="12">
    <source>
        <dbReference type="PROSITE-ProRule" id="PRU00091"/>
    </source>
</evidence>
<keyword evidence="17" id="KW-1185">Reference proteome</keyword>
<dbReference type="InterPro" id="IPR003903">
    <property type="entry name" value="UIM_dom"/>
</dbReference>
<evidence type="ECO:0000256" key="9">
    <source>
        <dbReference type="ARBA" id="ARBA00022771"/>
    </source>
</evidence>
<evidence type="ECO:0000256" key="4">
    <source>
        <dbReference type="ARBA" id="ARBA00011446"/>
    </source>
</evidence>
<dbReference type="GO" id="GO:0010008">
    <property type="term" value="C:endosome membrane"/>
    <property type="evidence" value="ECO:0007669"/>
    <property type="project" value="UniProtKB-SubCell"/>
</dbReference>
<keyword evidence="9 12" id="KW-0863">Zinc-finger</keyword>
<feature type="compositionally biased region" description="Basic residues" evidence="13">
    <location>
        <begin position="1041"/>
        <end position="1056"/>
    </location>
</feature>
<feature type="region of interest" description="Disordered" evidence="13">
    <location>
        <begin position="1547"/>
        <end position="1578"/>
    </location>
</feature>
<feature type="compositionally biased region" description="Polar residues" evidence="13">
    <location>
        <begin position="578"/>
        <end position="600"/>
    </location>
</feature>
<dbReference type="Gene3D" id="1.20.5.1940">
    <property type="match status" value="1"/>
</dbReference>
<feature type="compositionally biased region" description="Pro residues" evidence="13">
    <location>
        <begin position="555"/>
        <end position="564"/>
    </location>
</feature>
<evidence type="ECO:0000256" key="6">
    <source>
        <dbReference type="ARBA" id="ARBA00022723"/>
    </source>
</evidence>
<feature type="compositionally biased region" description="Polar residues" evidence="13">
    <location>
        <begin position="1547"/>
        <end position="1574"/>
    </location>
</feature>
<feature type="compositionally biased region" description="Polar residues" evidence="13">
    <location>
        <begin position="632"/>
        <end position="698"/>
    </location>
</feature>
<dbReference type="PROSITE" id="PS50178">
    <property type="entry name" value="ZF_FYVE"/>
    <property type="match status" value="1"/>
</dbReference>
<dbReference type="FunFam" id="3.30.40.10:FF:000161">
    <property type="entry name" value="Vacuolar protein sorting-associated protein 27"/>
    <property type="match status" value="1"/>
</dbReference>
<dbReference type="SMART" id="SM00064">
    <property type="entry name" value="FYVE"/>
    <property type="match status" value="1"/>
</dbReference>